<sequence>MATRTPTAGMAHLTVVPENFGEAADEDEPGDDEPGDAVVDGSAGIGSRD</sequence>
<evidence type="ECO:0000256" key="1">
    <source>
        <dbReference type="SAM" id="MobiDB-lite"/>
    </source>
</evidence>
<dbReference type="EMBL" id="CP058910">
    <property type="protein sequence ID" value="QLH77836.1"/>
    <property type="molecule type" value="Genomic_DNA"/>
</dbReference>
<evidence type="ECO:0000313" key="3">
    <source>
        <dbReference type="Proteomes" id="UP000509667"/>
    </source>
</evidence>
<feature type="compositionally biased region" description="Acidic residues" evidence="1">
    <location>
        <begin position="23"/>
        <end position="35"/>
    </location>
</feature>
<dbReference type="KEGG" id="hrr:HZS55_11230"/>
<feature type="region of interest" description="Disordered" evidence="1">
    <location>
        <begin position="19"/>
        <end position="49"/>
    </location>
</feature>
<dbReference type="AlphaFoldDB" id="A0A7D5TD44"/>
<evidence type="ECO:0000313" key="2">
    <source>
        <dbReference type="EMBL" id="QLH77836.1"/>
    </source>
</evidence>
<organism evidence="2 3">
    <name type="scientific">Halosimplex rubrum</name>
    <dbReference type="NCBI Taxonomy" id="869889"/>
    <lineage>
        <taxon>Archaea</taxon>
        <taxon>Methanobacteriati</taxon>
        <taxon>Methanobacteriota</taxon>
        <taxon>Stenosarchaea group</taxon>
        <taxon>Halobacteria</taxon>
        <taxon>Halobacteriales</taxon>
        <taxon>Haloarculaceae</taxon>
        <taxon>Halosimplex</taxon>
    </lineage>
</organism>
<protein>
    <submittedName>
        <fullName evidence="2">Uncharacterized protein</fullName>
    </submittedName>
</protein>
<dbReference type="GeneID" id="56078443"/>
<name>A0A7D5TD44_9EURY</name>
<gene>
    <name evidence="2" type="ORF">HZS55_11230</name>
</gene>
<reference evidence="2 3" key="1">
    <citation type="submission" date="2020-07" db="EMBL/GenBank/DDBJ databases">
        <title>Halosimplex pelagicum sp. nov. and Halosimplex rubrum sp. nov., isolated from salted brown alga Laminaria, and emended description of the genus Halosimplex.</title>
        <authorList>
            <person name="Cui H."/>
        </authorList>
    </citation>
    <scope>NUCLEOTIDE SEQUENCE [LARGE SCALE GENOMIC DNA]</scope>
    <source>
        <strain evidence="2 3">R27</strain>
    </source>
</reference>
<dbReference type="RefSeq" id="WP_179907732.1">
    <property type="nucleotide sequence ID" value="NZ_CP058910.1"/>
</dbReference>
<proteinExistence type="predicted"/>
<dbReference type="Proteomes" id="UP000509667">
    <property type="component" value="Chromosome"/>
</dbReference>
<accession>A0A7D5TD44</accession>
<keyword evidence="3" id="KW-1185">Reference proteome</keyword>